<proteinExistence type="predicted"/>
<keyword evidence="1" id="KW-0732">Signal</keyword>
<dbReference type="EMBL" id="AWTR02000010">
    <property type="protein sequence ID" value="ETZ07711.1"/>
    <property type="molecule type" value="Genomic_DNA"/>
</dbReference>
<gene>
    <name evidence="2" type="ORF">P618_200088</name>
</gene>
<reference evidence="2 3" key="1">
    <citation type="journal article" date="2014" name="FEMS Microbiol. Lett.">
        <title>Draft genome sequences of three Holospora species (Holospora obtusa, Holospora undulata, and Holospora elegans), endonuclear symbiotic bacteria of the ciliate Paramecium caudatum.</title>
        <authorList>
            <person name="Dohra H."/>
            <person name="Tanaka K."/>
            <person name="Suzuki T."/>
            <person name="Fujishima M."/>
            <person name="Suzuki H."/>
        </authorList>
    </citation>
    <scope>NUCLEOTIDE SEQUENCE [LARGE SCALE GENOMIC DNA]</scope>
    <source>
        <strain evidence="2 3">F1</strain>
    </source>
</reference>
<protein>
    <submittedName>
        <fullName evidence="2">Uncharacterized protein</fullName>
    </submittedName>
</protein>
<evidence type="ECO:0000313" key="3">
    <source>
        <dbReference type="Proteomes" id="UP000019112"/>
    </source>
</evidence>
<feature type="signal peptide" evidence="1">
    <location>
        <begin position="1"/>
        <end position="18"/>
    </location>
</feature>
<comment type="caution">
    <text evidence="2">The sequence shown here is derived from an EMBL/GenBank/DDBJ whole genome shotgun (WGS) entry which is preliminary data.</text>
</comment>
<name>W6TFC6_HOLOB</name>
<organism evidence="2 3">
    <name type="scientific">Holospora obtusa F1</name>
    <dbReference type="NCBI Taxonomy" id="1399147"/>
    <lineage>
        <taxon>Bacteria</taxon>
        <taxon>Pseudomonadati</taxon>
        <taxon>Pseudomonadota</taxon>
        <taxon>Alphaproteobacteria</taxon>
        <taxon>Holosporales</taxon>
        <taxon>Holosporaceae</taxon>
        <taxon>Holospora</taxon>
    </lineage>
</organism>
<evidence type="ECO:0000256" key="1">
    <source>
        <dbReference type="SAM" id="SignalP"/>
    </source>
</evidence>
<dbReference type="RefSeq" id="WP_021827893.1">
    <property type="nucleotide sequence ID" value="NZ_AWTR02000010.1"/>
</dbReference>
<evidence type="ECO:0000313" key="2">
    <source>
        <dbReference type="EMBL" id="ETZ07711.1"/>
    </source>
</evidence>
<sequence length="314" mass="36381">MKKIFFLLSGFFSFSALAMDDNVLIETVEKVCNSQDSYNLHDLNLPNFIPVSNEERINDINRLEYIINMLNKAIENPVKICLSQSRDLTDLEENVLPWKQQVLNKIYAIIFESNKKKEKRKTSAGDFGFNCIDSRGLINEEFAKIPISKRSDRISKVLQKASSYFSHILFRLKNDKEEGLAIYENPRKKVKRNQEGAADEKEQKKQMLIDALDVVEKFMIKDKDREQKASLDTRGKEFFDALRSVDSLNMEDDTDKQIRAKVLKLIRLERTQVNIENLGPELENRIAKVERELLAFLEEISGGKPIQEISKDNK</sequence>
<keyword evidence="3" id="KW-1185">Reference proteome</keyword>
<dbReference type="AlphaFoldDB" id="W6TFC6"/>
<feature type="chain" id="PRO_5004884094" evidence="1">
    <location>
        <begin position="19"/>
        <end position="314"/>
    </location>
</feature>
<dbReference type="Proteomes" id="UP000019112">
    <property type="component" value="Unassembled WGS sequence"/>
</dbReference>
<accession>W6TFC6</accession>